<organism evidence="1 2">
    <name type="scientific">Nocardiopsis suaedae</name>
    <dbReference type="NCBI Taxonomy" id="3018444"/>
    <lineage>
        <taxon>Bacteria</taxon>
        <taxon>Bacillati</taxon>
        <taxon>Actinomycetota</taxon>
        <taxon>Actinomycetes</taxon>
        <taxon>Streptosporangiales</taxon>
        <taxon>Nocardiopsidaceae</taxon>
        <taxon>Nocardiopsis</taxon>
    </lineage>
</organism>
<sequence>MTGTVGAYDLTVGRVVSLEGVRWLCSALLGVPVWLGEELADGRALPADYGCLDYAVEPRISSTWFSCGSTRAPLAEWEFASRAARAFAARCWVADDTVVPSRMLLAEPDGTVLPVHAEDIDDDGLAVWGFRLDRACGRDDEWCRASIDCRGSAFPPDWRSTPDT</sequence>
<evidence type="ECO:0000313" key="1">
    <source>
        <dbReference type="EMBL" id="MDA2808654.1"/>
    </source>
</evidence>
<gene>
    <name evidence="1" type="ORF">O4U47_29385</name>
</gene>
<keyword evidence="2" id="KW-1185">Reference proteome</keyword>
<comment type="caution">
    <text evidence="1">The sequence shown here is derived from an EMBL/GenBank/DDBJ whole genome shotgun (WGS) entry which is preliminary data.</text>
</comment>
<proteinExistence type="predicted"/>
<dbReference type="RefSeq" id="WP_270681242.1">
    <property type="nucleotide sequence ID" value="NZ_JAQFWP010000096.1"/>
</dbReference>
<dbReference type="EMBL" id="JAQFWP010000096">
    <property type="protein sequence ID" value="MDA2808654.1"/>
    <property type="molecule type" value="Genomic_DNA"/>
</dbReference>
<name>A0ABT4TWP1_9ACTN</name>
<protein>
    <submittedName>
        <fullName evidence="1">Uncharacterized protein</fullName>
    </submittedName>
</protein>
<accession>A0ABT4TWP1</accession>
<dbReference type="Proteomes" id="UP001165685">
    <property type="component" value="Unassembled WGS sequence"/>
</dbReference>
<reference evidence="1" key="1">
    <citation type="submission" date="2023-01" db="EMBL/GenBank/DDBJ databases">
        <title>Draft genome sequence of Nocardiopsis sp. LSu2-4 isolated from halophytes.</title>
        <authorList>
            <person name="Duangmal K."/>
            <person name="Chantavorakit T."/>
        </authorList>
    </citation>
    <scope>NUCLEOTIDE SEQUENCE</scope>
    <source>
        <strain evidence="1">LSu2-4</strain>
    </source>
</reference>
<evidence type="ECO:0000313" key="2">
    <source>
        <dbReference type="Proteomes" id="UP001165685"/>
    </source>
</evidence>